<organism evidence="1 2">
    <name type="scientific">Candidatus Desulfosporosinus infrequens</name>
    <dbReference type="NCBI Taxonomy" id="2043169"/>
    <lineage>
        <taxon>Bacteria</taxon>
        <taxon>Bacillati</taxon>
        <taxon>Bacillota</taxon>
        <taxon>Clostridia</taxon>
        <taxon>Eubacteriales</taxon>
        <taxon>Desulfitobacteriaceae</taxon>
        <taxon>Desulfosporosinus</taxon>
    </lineage>
</organism>
<protein>
    <submittedName>
        <fullName evidence="1">Uncharacterized protein</fullName>
    </submittedName>
</protein>
<sequence length="83" mass="9892">MKKCGFRGILVLHFISPYSWIWTRTTPSLIIRLFYVKIQVFMLNTTAFKRITSYIEAVYNLTNGHQFYATLVIINIRIFRRGE</sequence>
<dbReference type="Proteomes" id="UP000238916">
    <property type="component" value="Unassembled WGS sequence"/>
</dbReference>
<accession>A0A2U3KMK4</accession>
<name>A0A2U3KMK4_9FIRM</name>
<evidence type="ECO:0000313" key="2">
    <source>
        <dbReference type="Proteomes" id="UP000238916"/>
    </source>
</evidence>
<proteinExistence type="predicted"/>
<dbReference type="AlphaFoldDB" id="A0A2U3KMK4"/>
<gene>
    <name evidence="1" type="ORF">SBF1_2370014</name>
</gene>
<dbReference type="EMBL" id="OMOF01000154">
    <property type="protein sequence ID" value="SPF40884.1"/>
    <property type="molecule type" value="Genomic_DNA"/>
</dbReference>
<evidence type="ECO:0000313" key="1">
    <source>
        <dbReference type="EMBL" id="SPF40884.1"/>
    </source>
</evidence>
<reference evidence="2" key="1">
    <citation type="submission" date="2018-02" db="EMBL/GenBank/DDBJ databases">
        <authorList>
            <person name="Hausmann B."/>
        </authorList>
    </citation>
    <scope>NUCLEOTIDE SEQUENCE [LARGE SCALE GENOMIC DNA]</scope>
    <source>
        <strain evidence="2">Peat soil MAG SbF1</strain>
    </source>
</reference>